<dbReference type="Pfam" id="PF25873">
    <property type="entry name" value="WHD_MalT"/>
    <property type="match status" value="1"/>
</dbReference>
<dbReference type="AlphaFoldDB" id="A0A1R0Y3X3"/>
<dbReference type="Gene3D" id="1.25.40.10">
    <property type="entry name" value="Tetratricopeptide repeat domain"/>
    <property type="match status" value="1"/>
</dbReference>
<dbReference type="SUPFAM" id="SSF52540">
    <property type="entry name" value="P-loop containing nucleoside triphosphate hydrolases"/>
    <property type="match status" value="1"/>
</dbReference>
<dbReference type="InterPro" id="IPR000792">
    <property type="entry name" value="Tscrpt_reg_LuxR_C"/>
</dbReference>
<dbReference type="EMBL" id="MPTC01000005">
    <property type="protein sequence ID" value="OMD42055.1"/>
    <property type="molecule type" value="Genomic_DNA"/>
</dbReference>
<dbReference type="Gene3D" id="3.40.50.300">
    <property type="entry name" value="P-loop containing nucleotide triphosphate hydrolases"/>
    <property type="match status" value="1"/>
</dbReference>
<dbReference type="Gene3D" id="1.10.10.10">
    <property type="entry name" value="Winged helix-like DNA-binding domain superfamily/Winged helix DNA-binding domain"/>
    <property type="match status" value="1"/>
</dbReference>
<dbReference type="PROSITE" id="PS50043">
    <property type="entry name" value="HTH_LUXR_2"/>
    <property type="match status" value="1"/>
</dbReference>
<evidence type="ECO:0000259" key="4">
    <source>
        <dbReference type="PROSITE" id="PS50043"/>
    </source>
</evidence>
<keyword evidence="3" id="KW-0804">Transcription</keyword>
<dbReference type="InterPro" id="IPR027417">
    <property type="entry name" value="P-loop_NTPase"/>
</dbReference>
<dbReference type="GO" id="GO:0006355">
    <property type="term" value="P:regulation of DNA-templated transcription"/>
    <property type="evidence" value="ECO:0007669"/>
    <property type="project" value="InterPro"/>
</dbReference>
<dbReference type="InterPro" id="IPR016032">
    <property type="entry name" value="Sig_transdc_resp-reg_C-effctor"/>
</dbReference>
<dbReference type="OrthoDB" id="1137593at2"/>
<gene>
    <name evidence="5" type="ORF">BSK52_08055</name>
</gene>
<dbReference type="Pfam" id="PF00196">
    <property type="entry name" value="GerE"/>
    <property type="match status" value="1"/>
</dbReference>
<feature type="domain" description="HTH luxR-type" evidence="4">
    <location>
        <begin position="804"/>
        <end position="869"/>
    </location>
</feature>
<reference evidence="5 6" key="1">
    <citation type="submission" date="2016-10" db="EMBL/GenBank/DDBJ databases">
        <title>Paenibacillus species isolates.</title>
        <authorList>
            <person name="Beno S.M."/>
        </authorList>
    </citation>
    <scope>NUCLEOTIDE SEQUENCE [LARGE SCALE GENOMIC DNA]</scope>
    <source>
        <strain evidence="5 6">FSL H7-0710</strain>
    </source>
</reference>
<name>A0A1R0Y3X3_9BACL</name>
<dbReference type="SMART" id="SM00421">
    <property type="entry name" value="HTH_LUXR"/>
    <property type="match status" value="1"/>
</dbReference>
<evidence type="ECO:0000313" key="5">
    <source>
        <dbReference type="EMBL" id="OMD42055.1"/>
    </source>
</evidence>
<dbReference type="SUPFAM" id="SSF48452">
    <property type="entry name" value="TPR-like"/>
    <property type="match status" value="1"/>
</dbReference>
<dbReference type="Pfam" id="PF17874">
    <property type="entry name" value="TPR_MalT"/>
    <property type="match status" value="1"/>
</dbReference>
<dbReference type="CDD" id="cd06170">
    <property type="entry name" value="LuxR_C_like"/>
    <property type="match status" value="1"/>
</dbReference>
<evidence type="ECO:0000256" key="2">
    <source>
        <dbReference type="ARBA" id="ARBA00023125"/>
    </source>
</evidence>
<dbReference type="InterPro" id="IPR041617">
    <property type="entry name" value="TPR_MalT"/>
</dbReference>
<dbReference type="PRINTS" id="PR00038">
    <property type="entry name" value="HTHLUXR"/>
</dbReference>
<dbReference type="PANTHER" id="PTHR44688:SF25">
    <property type="entry name" value="HTH LUXR-TYPE DOMAIN-CONTAINING PROTEIN"/>
    <property type="match status" value="1"/>
</dbReference>
<dbReference type="GO" id="GO:0003677">
    <property type="term" value="F:DNA binding"/>
    <property type="evidence" value="ECO:0007669"/>
    <property type="project" value="UniProtKB-KW"/>
</dbReference>
<keyword evidence="2" id="KW-0238">DNA-binding</keyword>
<organism evidence="5 6">
    <name type="scientific">Paenibacillus odorifer</name>
    <dbReference type="NCBI Taxonomy" id="189426"/>
    <lineage>
        <taxon>Bacteria</taxon>
        <taxon>Bacillati</taxon>
        <taxon>Bacillota</taxon>
        <taxon>Bacilli</taxon>
        <taxon>Bacillales</taxon>
        <taxon>Paenibacillaceae</taxon>
        <taxon>Paenibacillus</taxon>
    </lineage>
</organism>
<evidence type="ECO:0000313" key="6">
    <source>
        <dbReference type="Proteomes" id="UP000187439"/>
    </source>
</evidence>
<dbReference type="Proteomes" id="UP000187439">
    <property type="component" value="Unassembled WGS sequence"/>
</dbReference>
<dbReference type="InterPro" id="IPR036388">
    <property type="entry name" value="WH-like_DNA-bd_sf"/>
</dbReference>
<dbReference type="PANTHER" id="PTHR44688">
    <property type="entry name" value="DNA-BINDING TRANSCRIPTIONAL ACTIVATOR DEVR_DOSR"/>
    <property type="match status" value="1"/>
</dbReference>
<dbReference type="PROSITE" id="PS00622">
    <property type="entry name" value="HTH_LUXR_1"/>
    <property type="match status" value="1"/>
</dbReference>
<accession>A0A1R0Y3X3</accession>
<dbReference type="SUPFAM" id="SSF46894">
    <property type="entry name" value="C-terminal effector domain of the bipartite response regulators"/>
    <property type="match status" value="1"/>
</dbReference>
<evidence type="ECO:0000256" key="3">
    <source>
        <dbReference type="ARBA" id="ARBA00023163"/>
    </source>
</evidence>
<comment type="caution">
    <text evidence="5">The sequence shown here is derived from an EMBL/GenBank/DDBJ whole genome shotgun (WGS) entry which is preliminary data.</text>
</comment>
<protein>
    <recommendedName>
        <fullName evidence="4">HTH luxR-type domain-containing protein</fullName>
    </recommendedName>
</protein>
<keyword evidence="1" id="KW-0805">Transcription regulation</keyword>
<evidence type="ECO:0000256" key="1">
    <source>
        <dbReference type="ARBA" id="ARBA00023015"/>
    </source>
</evidence>
<dbReference type="InterPro" id="IPR059106">
    <property type="entry name" value="WHD_MalT"/>
</dbReference>
<dbReference type="InterPro" id="IPR011990">
    <property type="entry name" value="TPR-like_helical_dom_sf"/>
</dbReference>
<sequence>MNSPSQHQIALTYSQHSIITSRVTIPKQAPFYVQRTRLMSRFLDENRAKVTLIAASAGFGKTTLAAEWARIHADEVAWLSLDISDNHLVRFWLSVHAAIQRIASSFLSRLDLFLQSVRDGSVETAISLLLNELYSLPSAITLIVDDYHTITNQSVHESMGFFIGHLPDHVKLVILSRTLPPLSLSRLRVQQELLELSNDDLRFTFEEINELQSQSLRDQLTPEELLLLEQKTEGWVAGLILAFLSFSEKQDRTAYMNTFSGNSRNIFDYLLDEVLSRQSTEVQNFLLVTSLLNSFSPSLAAAVMDQSGAEKQLQEVEEARLFIVPLDDTRSWFRYHHLFAEMLKTRLSKKMSSAEIVNLHRRAAIWYDQEGLALEAIQHAFEAKDYVLSASCMDRHFNSIIKNGDESILLDLLDMLPIKNMIVHPDLFYFQAGSMAVSGRTDDAKRFLHKVERFMEEEFYIPEKEQAAVQMRLDLYRASIAFYQGDVDTFVELLDQNREGIERFSSIVKVVNVGEALLFRGPIGFGGRLKKMAYLSAKVSTSEERRALIHFALQGHGFIFLSDLFYEWNRLDDASVQVEKVLVMCNSSEQVSVWVPGVILQSKILNALGHIEEAAVVLRMAIKDLKQHHSPRWERLLEAAHIRILLSQGLVNSGDEWLAKSHISTTDKPNVTREYEQITLARILMARQAFNEAIPWLNKLLSEARRTDRMGSQIEILLLLAVSYEILSKNSQAFEALEQALKLAEPEGYIRIFLDEGVPLTRLLQRYLSERSTTSDVDYVHQLLQSYQLEPLYNDTSKAMRTSDSSIAFHFTKRELELMFFIVEGLSNDEIASRLFLSPGTVKRYIHNIYQKLDVKNRVQAVSKIREHQLL</sequence>
<proteinExistence type="predicted"/>